<feature type="domain" description="Acyl-CoA oxidase/dehydrogenase middle" evidence="10">
    <location>
        <begin position="139"/>
        <end position="233"/>
    </location>
</feature>
<dbReference type="Pfam" id="PF00441">
    <property type="entry name" value="Acyl-CoA_dh_1"/>
    <property type="match status" value="1"/>
</dbReference>
<dbReference type="InterPro" id="IPR006089">
    <property type="entry name" value="Acyl-CoA_DH_CS"/>
</dbReference>
<dbReference type="EC" id="1.3.8.10" evidence="6"/>
<dbReference type="RefSeq" id="WP_117297059.1">
    <property type="nucleotide sequence ID" value="NZ_QVQT02000001.1"/>
</dbReference>
<keyword evidence="13" id="KW-1185">Reference proteome</keyword>
<evidence type="ECO:0000259" key="10">
    <source>
        <dbReference type="Pfam" id="PF02770"/>
    </source>
</evidence>
<comment type="cofactor">
    <cofactor evidence="1 8">
        <name>FAD</name>
        <dbReference type="ChEBI" id="CHEBI:57692"/>
    </cofactor>
</comment>
<dbReference type="SUPFAM" id="SSF56645">
    <property type="entry name" value="Acyl-CoA dehydrogenase NM domain-like"/>
    <property type="match status" value="1"/>
</dbReference>
<dbReference type="InterPro" id="IPR037069">
    <property type="entry name" value="AcylCoA_DH/ox_N_sf"/>
</dbReference>
<dbReference type="OrthoDB" id="105706at2"/>
<evidence type="ECO:0000256" key="8">
    <source>
        <dbReference type="RuleBase" id="RU362125"/>
    </source>
</evidence>
<dbReference type="InterPro" id="IPR046373">
    <property type="entry name" value="Acyl-CoA_Oxase/DH_mid-dom_sf"/>
</dbReference>
<dbReference type="Pfam" id="PF02770">
    <property type="entry name" value="Acyl-CoA_dh_M"/>
    <property type="match status" value="1"/>
</dbReference>
<evidence type="ECO:0000256" key="6">
    <source>
        <dbReference type="ARBA" id="ARBA00066362"/>
    </source>
</evidence>
<dbReference type="Gene3D" id="1.20.140.10">
    <property type="entry name" value="Butyryl-CoA Dehydrogenase, subunit A, domain 3"/>
    <property type="match status" value="1"/>
</dbReference>
<reference evidence="12 13" key="1">
    <citation type="submission" date="2018-08" db="EMBL/GenBank/DDBJ databases">
        <title>Acidipila sp. 4G-K13, an acidobacterium isolated from forest soil.</title>
        <authorList>
            <person name="Gao Z.-H."/>
            <person name="Qiu L.-H."/>
        </authorList>
    </citation>
    <scope>NUCLEOTIDE SEQUENCE [LARGE SCALE GENOMIC DNA]</scope>
    <source>
        <strain evidence="12 13">4G-K13</strain>
    </source>
</reference>
<evidence type="ECO:0000256" key="2">
    <source>
        <dbReference type="ARBA" id="ARBA00009347"/>
    </source>
</evidence>
<proteinExistence type="inferred from homology"/>
<dbReference type="EMBL" id="QVQT01000001">
    <property type="protein sequence ID" value="RFU18038.1"/>
    <property type="molecule type" value="Genomic_DNA"/>
</dbReference>
<dbReference type="GO" id="GO:0050660">
    <property type="term" value="F:flavin adenine dinucleotide binding"/>
    <property type="evidence" value="ECO:0007669"/>
    <property type="project" value="InterPro"/>
</dbReference>
<dbReference type="PROSITE" id="PS00073">
    <property type="entry name" value="ACYL_COA_DH_2"/>
    <property type="match status" value="1"/>
</dbReference>
<dbReference type="PANTHER" id="PTHR43884">
    <property type="entry name" value="ACYL-COA DEHYDROGENASE"/>
    <property type="match status" value="1"/>
</dbReference>
<dbReference type="AlphaFoldDB" id="A0A372IT24"/>
<dbReference type="GO" id="GO:0003995">
    <property type="term" value="F:acyl-CoA dehydrogenase activity"/>
    <property type="evidence" value="ECO:0007669"/>
    <property type="project" value="InterPro"/>
</dbReference>
<evidence type="ECO:0000256" key="7">
    <source>
        <dbReference type="ARBA" id="ARBA00072305"/>
    </source>
</evidence>
<evidence type="ECO:0000256" key="4">
    <source>
        <dbReference type="ARBA" id="ARBA00022827"/>
    </source>
</evidence>
<dbReference type="Gene3D" id="2.40.110.10">
    <property type="entry name" value="Butyryl-CoA Dehydrogenase, subunit A, domain 2"/>
    <property type="match status" value="1"/>
</dbReference>
<sequence length="401" mass="43435">MSTPSTGQSTQATPSTYPFTLTDEQEQLRKEIRDFAAREIAPNVSRWDEASEFPADVVKQLGRMGLLGIIFPVEYGGAGLGYVDYVLAIEELSAVDGSIGIIVAAHNSLCSNHIFLAGNEDQRRRYIPKLAGGEWLGAWGLTEPGSGSDASAARTTAVRTDNGWLLNGNKTFITNGHYADVAVVIAVTDRSQGTHGLSAFVVEKGTPGFRPGKKENKLGLRASDTSELIFEDCEIPAENLLGNLGEGFVDSMRILDGGRISIAALSLGIGRGALDCSVKYVKERRQFGKAIAEFQGIQWKLADMATELDAARLLTQRAAVLKDAGQRVTRESSMAKLYASEVAVRICDEAVQLHGGYGFIKDYPAEKFYRDVKLCTIGEGTSEIQRMVIGREILKVHPSRG</sequence>
<gene>
    <name evidence="12" type="ORF">D0Y96_00160</name>
</gene>
<feature type="domain" description="Acyl-CoA dehydrogenase/oxidase N-terminal" evidence="11">
    <location>
        <begin position="22"/>
        <end position="134"/>
    </location>
</feature>
<evidence type="ECO:0000259" key="11">
    <source>
        <dbReference type="Pfam" id="PF02771"/>
    </source>
</evidence>
<dbReference type="InterPro" id="IPR009075">
    <property type="entry name" value="AcylCo_DH/oxidase_C"/>
</dbReference>
<dbReference type="InterPro" id="IPR013786">
    <property type="entry name" value="AcylCoA_DH/ox_N"/>
</dbReference>
<feature type="domain" description="Acyl-CoA dehydrogenase/oxidase C-terminal" evidence="9">
    <location>
        <begin position="245"/>
        <end position="393"/>
    </location>
</feature>
<name>A0A372IT24_9BACT</name>
<dbReference type="Proteomes" id="UP000264702">
    <property type="component" value="Unassembled WGS sequence"/>
</dbReference>
<dbReference type="Gene3D" id="1.10.540.10">
    <property type="entry name" value="Acyl-CoA dehydrogenase/oxidase, N-terminal domain"/>
    <property type="match status" value="1"/>
</dbReference>
<dbReference type="InterPro" id="IPR006091">
    <property type="entry name" value="Acyl-CoA_Oxase/DH_mid-dom"/>
</dbReference>
<dbReference type="CDD" id="cd01158">
    <property type="entry name" value="SCAD_SBCAD"/>
    <property type="match status" value="1"/>
</dbReference>
<protein>
    <recommendedName>
        <fullName evidence="7">Cyclohex-1-ene-1-carbonyl-CoA dehydrogenase</fullName>
        <ecNumber evidence="6">1.3.8.10</ecNumber>
    </recommendedName>
</protein>
<evidence type="ECO:0000259" key="9">
    <source>
        <dbReference type="Pfam" id="PF00441"/>
    </source>
</evidence>
<dbReference type="PIRSF" id="PIRSF016578">
    <property type="entry name" value="HsaA"/>
    <property type="match status" value="1"/>
</dbReference>
<evidence type="ECO:0000313" key="13">
    <source>
        <dbReference type="Proteomes" id="UP000264702"/>
    </source>
</evidence>
<comment type="caution">
    <text evidence="12">The sequence shown here is derived from an EMBL/GenBank/DDBJ whole genome shotgun (WGS) entry which is preliminary data.</text>
</comment>
<dbReference type="PROSITE" id="PS00072">
    <property type="entry name" value="ACYL_COA_DH_1"/>
    <property type="match status" value="1"/>
</dbReference>
<dbReference type="InterPro" id="IPR036250">
    <property type="entry name" value="AcylCo_DH-like_C"/>
</dbReference>
<dbReference type="PANTHER" id="PTHR43884:SF12">
    <property type="entry name" value="ISOVALERYL-COA DEHYDROGENASE, MITOCHONDRIAL-RELATED"/>
    <property type="match status" value="1"/>
</dbReference>
<dbReference type="FunFam" id="1.20.140.10:FF:000004">
    <property type="entry name" value="Acyl-CoA dehydrogenase FadE25"/>
    <property type="match status" value="1"/>
</dbReference>
<organism evidence="12 13">
    <name type="scientific">Paracidobacterium acidisoli</name>
    <dbReference type="NCBI Taxonomy" id="2303751"/>
    <lineage>
        <taxon>Bacteria</taxon>
        <taxon>Pseudomonadati</taxon>
        <taxon>Acidobacteriota</taxon>
        <taxon>Terriglobia</taxon>
        <taxon>Terriglobales</taxon>
        <taxon>Acidobacteriaceae</taxon>
        <taxon>Paracidobacterium</taxon>
    </lineage>
</organism>
<keyword evidence="3 8" id="KW-0285">Flavoprotein</keyword>
<dbReference type="SUPFAM" id="SSF47203">
    <property type="entry name" value="Acyl-CoA dehydrogenase C-terminal domain-like"/>
    <property type="match status" value="1"/>
</dbReference>
<comment type="similarity">
    <text evidence="2 8">Belongs to the acyl-CoA dehydrogenase family.</text>
</comment>
<evidence type="ECO:0000256" key="3">
    <source>
        <dbReference type="ARBA" id="ARBA00022630"/>
    </source>
</evidence>
<dbReference type="Pfam" id="PF02771">
    <property type="entry name" value="Acyl-CoA_dh_N"/>
    <property type="match status" value="1"/>
</dbReference>
<evidence type="ECO:0000256" key="5">
    <source>
        <dbReference type="ARBA" id="ARBA00023002"/>
    </source>
</evidence>
<keyword evidence="5 8" id="KW-0560">Oxidoreductase</keyword>
<keyword evidence="4 8" id="KW-0274">FAD</keyword>
<evidence type="ECO:0000313" key="12">
    <source>
        <dbReference type="EMBL" id="RFU18038.1"/>
    </source>
</evidence>
<dbReference type="FunFam" id="1.10.540.10:FF:000002">
    <property type="entry name" value="Acyl-CoA dehydrogenase FadE19"/>
    <property type="match status" value="1"/>
</dbReference>
<dbReference type="FunFam" id="2.40.110.10:FF:000001">
    <property type="entry name" value="Acyl-CoA dehydrogenase, mitochondrial"/>
    <property type="match status" value="1"/>
</dbReference>
<evidence type="ECO:0000256" key="1">
    <source>
        <dbReference type="ARBA" id="ARBA00001974"/>
    </source>
</evidence>
<dbReference type="InterPro" id="IPR009100">
    <property type="entry name" value="AcylCoA_DH/oxidase_NM_dom_sf"/>
</dbReference>
<accession>A0A372IT24</accession>